<dbReference type="GO" id="GO:0006465">
    <property type="term" value="P:signal peptide processing"/>
    <property type="evidence" value="ECO:0007669"/>
    <property type="project" value="InterPro"/>
</dbReference>
<evidence type="ECO:0000256" key="6">
    <source>
        <dbReference type="ARBA" id="ARBA00023136"/>
    </source>
</evidence>
<evidence type="ECO:0000256" key="7">
    <source>
        <dbReference type="SAM" id="MobiDB-lite"/>
    </source>
</evidence>
<dbReference type="GO" id="GO:0006627">
    <property type="term" value="P:protein processing involved in protein targeting to mitochondrion"/>
    <property type="evidence" value="ECO:0007669"/>
    <property type="project" value="InterPro"/>
</dbReference>
<feature type="region of interest" description="Disordered" evidence="7">
    <location>
        <begin position="1"/>
        <end position="39"/>
    </location>
</feature>
<comment type="subcellular location">
    <subcellularLocation>
        <location evidence="1">Membrane</location>
        <topology evidence="1">Single-pass membrane protein</topology>
    </subcellularLocation>
</comment>
<dbReference type="GO" id="GO:0042720">
    <property type="term" value="C:mitochondrial inner membrane peptidase complex"/>
    <property type="evidence" value="ECO:0007669"/>
    <property type="project" value="InterPro"/>
</dbReference>
<dbReference type="GO" id="GO:0003677">
    <property type="term" value="F:DNA binding"/>
    <property type="evidence" value="ECO:0007669"/>
    <property type="project" value="InterPro"/>
</dbReference>
<feature type="domain" description="MADS-box" evidence="8">
    <location>
        <begin position="105"/>
        <end position="152"/>
    </location>
</feature>
<evidence type="ECO:0000313" key="10">
    <source>
        <dbReference type="Proteomes" id="UP000729402"/>
    </source>
</evidence>
<keyword evidence="10" id="KW-1185">Reference proteome</keyword>
<evidence type="ECO:0000256" key="4">
    <source>
        <dbReference type="ARBA" id="ARBA00022801"/>
    </source>
</evidence>
<dbReference type="PROSITE" id="PS50066">
    <property type="entry name" value="MADS_BOX_2"/>
    <property type="match status" value="1"/>
</dbReference>
<dbReference type="OrthoDB" id="9996127at2759"/>
<dbReference type="InterPro" id="IPR002100">
    <property type="entry name" value="TF_MADSbox"/>
</dbReference>
<keyword evidence="6" id="KW-0472">Membrane</keyword>
<dbReference type="CDD" id="cd06530">
    <property type="entry name" value="S26_SPase_I"/>
    <property type="match status" value="1"/>
</dbReference>
<keyword evidence="5" id="KW-1133">Transmembrane helix</keyword>
<name>A0A8J5TE42_ZIZPA</name>
<dbReference type="PANTHER" id="PTHR46041:SF2">
    <property type="entry name" value="MITOCHONDRIAL INNER MEMBRANE PROTEASE SUBUNIT 2"/>
    <property type="match status" value="1"/>
</dbReference>
<keyword evidence="2" id="KW-0645">Protease</keyword>
<dbReference type="PROSITE" id="PS00760">
    <property type="entry name" value="SPASE_I_2"/>
    <property type="match status" value="1"/>
</dbReference>
<evidence type="ECO:0000256" key="5">
    <source>
        <dbReference type="ARBA" id="ARBA00022989"/>
    </source>
</evidence>
<dbReference type="GO" id="GO:0046983">
    <property type="term" value="F:protein dimerization activity"/>
    <property type="evidence" value="ECO:0007669"/>
    <property type="project" value="InterPro"/>
</dbReference>
<evidence type="ECO:0000256" key="3">
    <source>
        <dbReference type="ARBA" id="ARBA00022692"/>
    </source>
</evidence>
<dbReference type="PANTHER" id="PTHR46041">
    <property type="entry name" value="MITOCHONDRIAL INNER MEMBRANE PROTEASE SUBUNIT 2"/>
    <property type="match status" value="1"/>
</dbReference>
<sequence>MHLSGLPLPPAGHHVRRDPVEPLAPAGHTTAPHRRPPSRQYPATPFLDVLAGFGVGALLVCATIAAQRVDGFIPTSQRTCFCFASVVPTSTISASVGLRTEERRSTSLQVTFSKRRNGLLKKAFELSVLCDAEVALIVFSPRGKLYEFANISLDMGTRNLLWSIAKRSLTGLLIGVTISDRYAAVVSVTGDSMHPTFTTTSSSLRGNVAIVEKICLEKYQFSHGDVVIFKCPSDHKECFVKRLIALPGEWMQIPGSSEIIKIPKGHCWVEGDNAAVSLDSRSFGPVSYLSSIFPLTLKFSLRLFHFAPYLCIGIID</sequence>
<reference evidence="9" key="1">
    <citation type="journal article" date="2021" name="bioRxiv">
        <title>Whole Genome Assembly and Annotation of Northern Wild Rice, Zizania palustris L., Supports a Whole Genome Duplication in the Zizania Genus.</title>
        <authorList>
            <person name="Haas M."/>
            <person name="Kono T."/>
            <person name="Macchietto M."/>
            <person name="Millas R."/>
            <person name="McGilp L."/>
            <person name="Shao M."/>
            <person name="Duquette J."/>
            <person name="Hirsch C.N."/>
            <person name="Kimball J."/>
        </authorList>
    </citation>
    <scope>NUCLEOTIDE SEQUENCE</scope>
    <source>
        <tissue evidence="9">Fresh leaf tissue</tissue>
    </source>
</reference>
<dbReference type="InterPro" id="IPR037730">
    <property type="entry name" value="IMP2"/>
</dbReference>
<reference evidence="9" key="2">
    <citation type="submission" date="2021-02" db="EMBL/GenBank/DDBJ databases">
        <authorList>
            <person name="Kimball J.A."/>
            <person name="Haas M.W."/>
            <person name="Macchietto M."/>
            <person name="Kono T."/>
            <person name="Duquette J."/>
            <person name="Shao M."/>
        </authorList>
    </citation>
    <scope>NUCLEOTIDE SEQUENCE</scope>
    <source>
        <tissue evidence="9">Fresh leaf tissue</tissue>
    </source>
</reference>
<dbReference type="InterPro" id="IPR019533">
    <property type="entry name" value="Peptidase_S26"/>
</dbReference>
<keyword evidence="4" id="KW-0378">Hydrolase</keyword>
<dbReference type="SMART" id="SM00432">
    <property type="entry name" value="MADS"/>
    <property type="match status" value="1"/>
</dbReference>
<dbReference type="EMBL" id="JAAALK010000283">
    <property type="protein sequence ID" value="KAG8073461.1"/>
    <property type="molecule type" value="Genomic_DNA"/>
</dbReference>
<dbReference type="GO" id="GO:0004252">
    <property type="term" value="F:serine-type endopeptidase activity"/>
    <property type="evidence" value="ECO:0007669"/>
    <property type="project" value="InterPro"/>
</dbReference>
<proteinExistence type="predicted"/>
<organism evidence="9 10">
    <name type="scientific">Zizania palustris</name>
    <name type="common">Northern wild rice</name>
    <dbReference type="NCBI Taxonomy" id="103762"/>
    <lineage>
        <taxon>Eukaryota</taxon>
        <taxon>Viridiplantae</taxon>
        <taxon>Streptophyta</taxon>
        <taxon>Embryophyta</taxon>
        <taxon>Tracheophyta</taxon>
        <taxon>Spermatophyta</taxon>
        <taxon>Magnoliopsida</taxon>
        <taxon>Liliopsida</taxon>
        <taxon>Poales</taxon>
        <taxon>Poaceae</taxon>
        <taxon>BOP clade</taxon>
        <taxon>Oryzoideae</taxon>
        <taxon>Oryzeae</taxon>
        <taxon>Zizaniinae</taxon>
        <taxon>Zizania</taxon>
    </lineage>
</organism>
<comment type="caution">
    <text evidence="9">The sequence shown here is derived from an EMBL/GenBank/DDBJ whole genome shotgun (WGS) entry which is preliminary data.</text>
</comment>
<evidence type="ECO:0000313" key="9">
    <source>
        <dbReference type="EMBL" id="KAG8073461.1"/>
    </source>
</evidence>
<gene>
    <name evidence="9" type="ORF">GUJ93_ZPchr0006g41634</name>
</gene>
<dbReference type="AlphaFoldDB" id="A0A8J5TE42"/>
<evidence type="ECO:0000259" key="8">
    <source>
        <dbReference type="PROSITE" id="PS50066"/>
    </source>
</evidence>
<evidence type="ECO:0000256" key="1">
    <source>
        <dbReference type="ARBA" id="ARBA00004167"/>
    </source>
</evidence>
<accession>A0A8J5TE42</accession>
<evidence type="ECO:0000256" key="2">
    <source>
        <dbReference type="ARBA" id="ARBA00022670"/>
    </source>
</evidence>
<protein>
    <recommendedName>
        <fullName evidence="8">MADS-box domain-containing protein</fullName>
    </recommendedName>
</protein>
<dbReference type="Pfam" id="PF10502">
    <property type="entry name" value="Peptidase_S26"/>
    <property type="match status" value="2"/>
</dbReference>
<dbReference type="InterPro" id="IPR019757">
    <property type="entry name" value="Pept_S26A_signal_pept_1_Lys-AS"/>
</dbReference>
<dbReference type="Pfam" id="PF00319">
    <property type="entry name" value="SRF-TF"/>
    <property type="match status" value="1"/>
</dbReference>
<dbReference type="Proteomes" id="UP000729402">
    <property type="component" value="Unassembled WGS sequence"/>
</dbReference>
<keyword evidence="3" id="KW-0812">Transmembrane</keyword>